<dbReference type="RefSeq" id="WP_305989817.1">
    <property type="nucleotide sequence ID" value="NZ_JAVAMP010000001.1"/>
</dbReference>
<reference evidence="1 2" key="1">
    <citation type="submission" date="2023-08" db="EMBL/GenBank/DDBJ databases">
        <authorList>
            <person name="Park J.-S."/>
        </authorList>
    </citation>
    <scope>NUCLEOTIDE SEQUENCE [LARGE SCALE GENOMIC DNA]</scope>
    <source>
        <strain evidence="1 2">2205SS18-9</strain>
    </source>
</reference>
<keyword evidence="2" id="KW-1185">Reference proteome</keyword>
<comment type="caution">
    <text evidence="1">The sequence shown here is derived from an EMBL/GenBank/DDBJ whole genome shotgun (WGS) entry which is preliminary data.</text>
</comment>
<evidence type="ECO:0000313" key="2">
    <source>
        <dbReference type="Proteomes" id="UP001231941"/>
    </source>
</evidence>
<dbReference type="EMBL" id="JAVAMP010000001">
    <property type="protein sequence ID" value="MDP5272497.1"/>
    <property type="molecule type" value="Genomic_DNA"/>
</dbReference>
<protein>
    <submittedName>
        <fullName evidence="1">Uncharacterized protein</fullName>
    </submittedName>
</protein>
<evidence type="ECO:0000313" key="1">
    <source>
        <dbReference type="EMBL" id="MDP5272497.1"/>
    </source>
</evidence>
<organism evidence="1 2">
    <name type="scientific">Chengkuizengella axinellae</name>
    <dbReference type="NCBI Taxonomy" id="3064388"/>
    <lineage>
        <taxon>Bacteria</taxon>
        <taxon>Bacillati</taxon>
        <taxon>Bacillota</taxon>
        <taxon>Bacilli</taxon>
        <taxon>Bacillales</taxon>
        <taxon>Paenibacillaceae</taxon>
        <taxon>Chengkuizengella</taxon>
    </lineage>
</organism>
<sequence length="74" mass="8691">MLNKDQRYVLDELKIIFETEGKETIEFNRRDLIKRFSEIDAPIVIKSLVMSGYLNIEHLPKGKILVTLNNKNMI</sequence>
<name>A0ABT9IT95_9BACL</name>
<dbReference type="Proteomes" id="UP001231941">
    <property type="component" value="Unassembled WGS sequence"/>
</dbReference>
<gene>
    <name evidence="1" type="ORF">Q5Y73_00095</name>
</gene>
<accession>A0ABT9IT95</accession>
<proteinExistence type="predicted"/>